<feature type="region of interest" description="Disordered" evidence="1">
    <location>
        <begin position="19"/>
        <end position="70"/>
    </location>
</feature>
<keyword evidence="3" id="KW-1185">Reference proteome</keyword>
<proteinExistence type="predicted"/>
<evidence type="ECO:0000256" key="1">
    <source>
        <dbReference type="SAM" id="MobiDB-lite"/>
    </source>
</evidence>
<dbReference type="Proteomes" id="UP001339911">
    <property type="component" value="Unassembled WGS sequence"/>
</dbReference>
<dbReference type="RefSeq" id="WP_101365921.1">
    <property type="nucleotide sequence ID" value="NZ_JAZGQL010000038.1"/>
</dbReference>
<evidence type="ECO:0000313" key="3">
    <source>
        <dbReference type="Proteomes" id="UP001339911"/>
    </source>
</evidence>
<evidence type="ECO:0000313" key="2">
    <source>
        <dbReference type="EMBL" id="MEE6311839.1"/>
    </source>
</evidence>
<gene>
    <name evidence="2" type="ORF">V1634_33925</name>
</gene>
<protein>
    <submittedName>
        <fullName evidence="2">Phosphatidylethanolamine-binding protein</fullName>
    </submittedName>
</protein>
<comment type="caution">
    <text evidence="2">The sequence shown here is derived from an EMBL/GenBank/DDBJ whole genome shotgun (WGS) entry which is preliminary data.</text>
</comment>
<accession>A0ABU7SPF3</accession>
<organism evidence="2 3">
    <name type="scientific">Plantactinospora veratri</name>
    <dbReference type="NCBI Taxonomy" id="1436122"/>
    <lineage>
        <taxon>Bacteria</taxon>
        <taxon>Bacillati</taxon>
        <taxon>Actinomycetota</taxon>
        <taxon>Actinomycetes</taxon>
        <taxon>Micromonosporales</taxon>
        <taxon>Micromonosporaceae</taxon>
        <taxon>Plantactinospora</taxon>
    </lineage>
</organism>
<reference evidence="2 3" key="1">
    <citation type="submission" date="2024-01" db="EMBL/GenBank/DDBJ databases">
        <title>Genome insights into Plantactinospora veratri sp. nov.</title>
        <authorList>
            <person name="Wang L."/>
        </authorList>
    </citation>
    <scope>NUCLEOTIDE SEQUENCE [LARGE SCALE GENOMIC DNA]</scope>
    <source>
        <strain evidence="2 3">NEAU-FHS4</strain>
    </source>
</reference>
<name>A0ABU7SPF3_9ACTN</name>
<sequence>MPGPRPGSNAYDVERARLRKRIDDSGRRTNDGKADDTANRYLQEERGRRGFVRGERGLGPKGERGPGEPK</sequence>
<dbReference type="EMBL" id="JAZGQL010000038">
    <property type="protein sequence ID" value="MEE6311839.1"/>
    <property type="molecule type" value="Genomic_DNA"/>
</dbReference>